<organism evidence="3 4">
    <name type="scientific">Nesterenkonia halobia</name>
    <dbReference type="NCBI Taxonomy" id="37922"/>
    <lineage>
        <taxon>Bacteria</taxon>
        <taxon>Bacillati</taxon>
        <taxon>Actinomycetota</taxon>
        <taxon>Actinomycetes</taxon>
        <taxon>Micrococcales</taxon>
        <taxon>Micrococcaceae</taxon>
        <taxon>Nesterenkonia</taxon>
    </lineage>
</organism>
<dbReference type="EMBL" id="BAAAYG010000003">
    <property type="protein sequence ID" value="GAA3281624.1"/>
    <property type="molecule type" value="Genomic_DNA"/>
</dbReference>
<dbReference type="InterPro" id="IPR036390">
    <property type="entry name" value="WH_DNA-bd_sf"/>
</dbReference>
<evidence type="ECO:0000256" key="1">
    <source>
        <dbReference type="ARBA" id="ARBA00006479"/>
    </source>
</evidence>
<comment type="similarity">
    <text evidence="1">Belongs to the ROK (NagC/XylR) family.</text>
</comment>
<dbReference type="SUPFAM" id="SSF46785">
    <property type="entry name" value="Winged helix' DNA-binding domain"/>
    <property type="match status" value="1"/>
</dbReference>
<dbReference type="PROSITE" id="PS01125">
    <property type="entry name" value="ROK"/>
    <property type="match status" value="1"/>
</dbReference>
<dbReference type="Gene3D" id="3.30.420.40">
    <property type="match status" value="2"/>
</dbReference>
<feature type="domain" description="HTH crp-type" evidence="2">
    <location>
        <begin position="1"/>
        <end position="53"/>
    </location>
</feature>
<dbReference type="Gene3D" id="1.10.10.10">
    <property type="entry name" value="Winged helix-like DNA-binding domain superfamily/Winged helix DNA-binding domain"/>
    <property type="match status" value="1"/>
</dbReference>
<accession>A0ABP6RB95</accession>
<dbReference type="InterPro" id="IPR049874">
    <property type="entry name" value="ROK_cs"/>
</dbReference>
<proteinExistence type="inferred from homology"/>
<evidence type="ECO:0000259" key="2">
    <source>
        <dbReference type="PROSITE" id="PS51063"/>
    </source>
</evidence>
<name>A0ABP6RB95_9MICC</name>
<dbReference type="InterPro" id="IPR000600">
    <property type="entry name" value="ROK"/>
</dbReference>
<keyword evidence="4" id="KW-1185">Reference proteome</keyword>
<dbReference type="PROSITE" id="PS51063">
    <property type="entry name" value="HTH_CRP_2"/>
    <property type="match status" value="1"/>
</dbReference>
<reference evidence="4" key="1">
    <citation type="journal article" date="2019" name="Int. J. Syst. Evol. Microbiol.">
        <title>The Global Catalogue of Microorganisms (GCM) 10K type strain sequencing project: providing services to taxonomists for standard genome sequencing and annotation.</title>
        <authorList>
            <consortium name="The Broad Institute Genomics Platform"/>
            <consortium name="The Broad Institute Genome Sequencing Center for Infectious Disease"/>
            <person name="Wu L."/>
            <person name="Ma J."/>
        </authorList>
    </citation>
    <scope>NUCLEOTIDE SEQUENCE [LARGE SCALE GENOMIC DNA]</scope>
    <source>
        <strain evidence="4">JCM 11483</strain>
    </source>
</reference>
<dbReference type="PANTHER" id="PTHR18964">
    <property type="entry name" value="ROK (REPRESSOR, ORF, KINASE) FAMILY"/>
    <property type="match status" value="1"/>
</dbReference>
<dbReference type="Proteomes" id="UP001501736">
    <property type="component" value="Unassembled WGS sequence"/>
</dbReference>
<evidence type="ECO:0000313" key="4">
    <source>
        <dbReference type="Proteomes" id="UP001501736"/>
    </source>
</evidence>
<evidence type="ECO:0000313" key="3">
    <source>
        <dbReference type="EMBL" id="GAA3281624.1"/>
    </source>
</evidence>
<dbReference type="InterPro" id="IPR043129">
    <property type="entry name" value="ATPase_NBD"/>
</dbReference>
<dbReference type="Pfam" id="PF00480">
    <property type="entry name" value="ROK"/>
    <property type="match status" value="1"/>
</dbReference>
<sequence length="383" mass="40644">MRRAELASAVGLSRTTLSEIVTDLIHRGAVRIVDTDAVDRRGSGRPAELLSLDPRAGQFLGIDLAHAAVHVAIIDASHEVIAERQRPIASDAPWRDRIATALRIIDDIEAEGTRFDALQGVGVGLPGSHSSAWSIDHPRARRNSDEAREAVRREIERRFGLTPMLDVNTRLAALAQAVHSGEPEKELIYLRVADGIGGGVVVGGRLIHGAAGLAGEFGHVTVRRDGRRCRCGKRGCLETVASVPAVLESCRERGLDLAGPEDLGRAADCADPVLEEVLRESGTAVGHVLATTVLALNPTDIVVGGVLPRIAPVFLDQVSSTITFEVHPIDGARPRVRSSEVTDSGGAMGAIVALLHRTSLLADYPGGLDGPSSPTREGDHHVR</sequence>
<dbReference type="InterPro" id="IPR012318">
    <property type="entry name" value="HTH_CRP"/>
</dbReference>
<dbReference type="PANTHER" id="PTHR18964:SF149">
    <property type="entry name" value="BIFUNCTIONAL UDP-N-ACETYLGLUCOSAMINE 2-EPIMERASE_N-ACETYLMANNOSAMINE KINASE"/>
    <property type="match status" value="1"/>
</dbReference>
<comment type="caution">
    <text evidence="3">The sequence shown here is derived from an EMBL/GenBank/DDBJ whole genome shotgun (WGS) entry which is preliminary data.</text>
</comment>
<gene>
    <name evidence="3" type="ORF">GCM10020260_07340</name>
</gene>
<dbReference type="SUPFAM" id="SSF53067">
    <property type="entry name" value="Actin-like ATPase domain"/>
    <property type="match status" value="2"/>
</dbReference>
<dbReference type="InterPro" id="IPR036388">
    <property type="entry name" value="WH-like_DNA-bd_sf"/>
</dbReference>
<protein>
    <submittedName>
        <fullName evidence="3">ROK family transcriptional regulator</fullName>
    </submittedName>
</protein>